<evidence type="ECO:0000256" key="1">
    <source>
        <dbReference type="ARBA" id="ARBA00022679"/>
    </source>
</evidence>
<dbReference type="InterPro" id="IPR004007">
    <property type="entry name" value="DhaL_dom"/>
</dbReference>
<keyword evidence="2" id="KW-0418">Kinase</keyword>
<dbReference type="Proteomes" id="UP000823941">
    <property type="component" value="Unassembled WGS sequence"/>
</dbReference>
<dbReference type="EMBL" id="JAHIBW010000119">
    <property type="protein sequence ID" value="KAG7294854.1"/>
    <property type="molecule type" value="Genomic_DNA"/>
</dbReference>
<comment type="catalytic activity">
    <reaction evidence="4">
        <text>dihydroxyacetone + ATP = dihydroxyacetone phosphate + ADP + H(+)</text>
        <dbReference type="Rhea" id="RHEA:15773"/>
        <dbReference type="ChEBI" id="CHEBI:15378"/>
        <dbReference type="ChEBI" id="CHEBI:16016"/>
        <dbReference type="ChEBI" id="CHEBI:30616"/>
        <dbReference type="ChEBI" id="CHEBI:57642"/>
        <dbReference type="ChEBI" id="CHEBI:456216"/>
        <dbReference type="EC" id="2.7.1.29"/>
    </reaction>
</comment>
<dbReference type="PANTHER" id="PTHR28629">
    <property type="entry name" value="TRIOKINASE/FMN CYCLASE"/>
    <property type="match status" value="1"/>
</dbReference>
<evidence type="ECO:0000313" key="6">
    <source>
        <dbReference type="EMBL" id="KAG7294854.1"/>
    </source>
</evidence>
<name>A0ABQ7PPD3_PLUXY</name>
<evidence type="ECO:0000256" key="4">
    <source>
        <dbReference type="ARBA" id="ARBA00048898"/>
    </source>
</evidence>
<dbReference type="SUPFAM" id="SSF101473">
    <property type="entry name" value="DhaL-like"/>
    <property type="match status" value="1"/>
</dbReference>
<protein>
    <recommendedName>
        <fullName evidence="5">DhaL domain-containing protein</fullName>
    </recommendedName>
</protein>
<dbReference type="InterPro" id="IPR036117">
    <property type="entry name" value="DhaL_dom_sf"/>
</dbReference>
<feature type="domain" description="DhaL" evidence="5">
    <location>
        <begin position="1"/>
        <end position="88"/>
    </location>
</feature>
<gene>
    <name evidence="6" type="ORF">JYU34_022769</name>
</gene>
<evidence type="ECO:0000256" key="3">
    <source>
        <dbReference type="ARBA" id="ARBA00047974"/>
    </source>
</evidence>
<evidence type="ECO:0000259" key="5">
    <source>
        <dbReference type="PROSITE" id="PS51480"/>
    </source>
</evidence>
<dbReference type="PROSITE" id="PS51480">
    <property type="entry name" value="DHAL"/>
    <property type="match status" value="1"/>
</dbReference>
<dbReference type="Gene3D" id="1.25.40.340">
    <property type="match status" value="1"/>
</dbReference>
<organism evidence="6 7">
    <name type="scientific">Plutella xylostella</name>
    <name type="common">Diamondback moth</name>
    <name type="synonym">Plutella maculipennis</name>
    <dbReference type="NCBI Taxonomy" id="51655"/>
    <lineage>
        <taxon>Eukaryota</taxon>
        <taxon>Metazoa</taxon>
        <taxon>Ecdysozoa</taxon>
        <taxon>Arthropoda</taxon>
        <taxon>Hexapoda</taxon>
        <taxon>Insecta</taxon>
        <taxon>Pterygota</taxon>
        <taxon>Neoptera</taxon>
        <taxon>Endopterygota</taxon>
        <taxon>Lepidoptera</taxon>
        <taxon>Glossata</taxon>
        <taxon>Ditrysia</taxon>
        <taxon>Yponomeutoidea</taxon>
        <taxon>Plutellidae</taxon>
        <taxon>Plutella</taxon>
    </lineage>
</organism>
<reference evidence="6 7" key="1">
    <citation type="submission" date="2021-06" db="EMBL/GenBank/DDBJ databases">
        <title>A haploid diamondback moth (Plutella xylostella L.) genome assembly resolves 31 chromosomes and identifies a diamide resistance mutation.</title>
        <authorList>
            <person name="Ward C.M."/>
            <person name="Perry K.D."/>
            <person name="Baker G."/>
            <person name="Powis K."/>
            <person name="Heckel D.G."/>
            <person name="Baxter S.W."/>
        </authorList>
    </citation>
    <scope>NUCLEOTIDE SEQUENCE [LARGE SCALE GENOMIC DNA]</scope>
    <source>
        <strain evidence="6 7">LV</strain>
        <tissue evidence="6">Single pupa</tissue>
    </source>
</reference>
<comment type="caution">
    <text evidence="6">The sequence shown here is derived from an EMBL/GenBank/DDBJ whole genome shotgun (WGS) entry which is preliminary data.</text>
</comment>
<dbReference type="Pfam" id="PF02734">
    <property type="entry name" value="Dak2"/>
    <property type="match status" value="1"/>
</dbReference>
<proteinExistence type="predicted"/>
<keyword evidence="1" id="KW-0808">Transferase</keyword>
<evidence type="ECO:0000313" key="7">
    <source>
        <dbReference type="Proteomes" id="UP000823941"/>
    </source>
</evidence>
<comment type="catalytic activity">
    <reaction evidence="3">
        <text>D-glyceraldehyde + ATP = D-glyceraldehyde 3-phosphate + ADP + H(+)</text>
        <dbReference type="Rhea" id="RHEA:13941"/>
        <dbReference type="ChEBI" id="CHEBI:15378"/>
        <dbReference type="ChEBI" id="CHEBI:17378"/>
        <dbReference type="ChEBI" id="CHEBI:30616"/>
        <dbReference type="ChEBI" id="CHEBI:59776"/>
        <dbReference type="ChEBI" id="CHEBI:456216"/>
        <dbReference type="EC" id="2.7.1.28"/>
    </reaction>
</comment>
<accession>A0ABQ7PPD3</accession>
<sequence length="88" mass="9056">MRASQALVAAVDQLNRLDSGCGDGDCGTTLKKFGQAILSYLDPSNPLSLVEYPSNVLWDLSEMAETDMGGTSGGIYSLGLAAASQAVA</sequence>
<dbReference type="PANTHER" id="PTHR28629:SF4">
    <property type="entry name" value="TRIOKINASE_FMN CYCLASE"/>
    <property type="match status" value="1"/>
</dbReference>
<dbReference type="InterPro" id="IPR050861">
    <property type="entry name" value="Dihydroxyacetone_Kinase"/>
</dbReference>
<keyword evidence="7" id="KW-1185">Reference proteome</keyword>
<feature type="non-terminal residue" evidence="6">
    <location>
        <position position="88"/>
    </location>
</feature>
<evidence type="ECO:0000256" key="2">
    <source>
        <dbReference type="ARBA" id="ARBA00022777"/>
    </source>
</evidence>